<evidence type="ECO:0000313" key="12">
    <source>
        <dbReference type="Proteomes" id="UP001165366"/>
    </source>
</evidence>
<organism evidence="11 12">
    <name type="scientific">Rhodohalobacter sulfatireducens</name>
    <dbReference type="NCBI Taxonomy" id="2911366"/>
    <lineage>
        <taxon>Bacteria</taxon>
        <taxon>Pseudomonadati</taxon>
        <taxon>Balneolota</taxon>
        <taxon>Balneolia</taxon>
        <taxon>Balneolales</taxon>
        <taxon>Balneolaceae</taxon>
        <taxon>Rhodohalobacter</taxon>
    </lineage>
</organism>
<evidence type="ECO:0000259" key="9">
    <source>
        <dbReference type="Pfam" id="PF08501"/>
    </source>
</evidence>
<dbReference type="InterPro" id="IPR046346">
    <property type="entry name" value="Aminoacid_DH-like_N_sf"/>
</dbReference>
<reference evidence="11" key="2">
    <citation type="submission" date="2024-05" db="EMBL/GenBank/DDBJ databases">
        <title>Rhodohalobacter halophilus gen. nov., sp. nov., a moderately halophilic member of the family Balneolaceae.</title>
        <authorList>
            <person name="Xia J."/>
        </authorList>
    </citation>
    <scope>NUCLEOTIDE SEQUENCE</scope>
    <source>
        <strain evidence="11">WB101</strain>
    </source>
</reference>
<protein>
    <recommendedName>
        <fullName evidence="2 8">Shikimate dehydrogenase (NADP(+))</fullName>
        <shortName evidence="8">SDH</shortName>
        <ecNumber evidence="2 8">1.1.1.25</ecNumber>
    </recommendedName>
</protein>
<comment type="pathway">
    <text evidence="1 8">Metabolic intermediate biosynthesis; chorismate biosynthesis; chorismate from D-erythrose 4-phosphate and phosphoenolpyruvate: step 4/7.</text>
</comment>
<evidence type="ECO:0000256" key="6">
    <source>
        <dbReference type="ARBA" id="ARBA00023141"/>
    </source>
</evidence>
<evidence type="ECO:0000259" key="10">
    <source>
        <dbReference type="Pfam" id="PF18317"/>
    </source>
</evidence>
<dbReference type="SUPFAM" id="SSF53223">
    <property type="entry name" value="Aminoacid dehydrogenase-like, N-terminal domain"/>
    <property type="match status" value="1"/>
</dbReference>
<keyword evidence="4 8" id="KW-0521">NADP</keyword>
<dbReference type="Pfam" id="PF18317">
    <property type="entry name" value="SDH_C"/>
    <property type="match status" value="1"/>
</dbReference>
<reference evidence="11" key="1">
    <citation type="submission" date="2022-01" db="EMBL/GenBank/DDBJ databases">
        <authorList>
            <person name="Wang Y."/>
        </authorList>
    </citation>
    <scope>NUCLEOTIDE SEQUENCE</scope>
    <source>
        <strain evidence="11">WB101</strain>
    </source>
</reference>
<keyword evidence="3 8" id="KW-0028">Amino-acid biosynthesis</keyword>
<feature type="domain" description="SDH C-terminal" evidence="10">
    <location>
        <begin position="253"/>
        <end position="283"/>
    </location>
</feature>
<evidence type="ECO:0000256" key="1">
    <source>
        <dbReference type="ARBA" id="ARBA00004871"/>
    </source>
</evidence>
<dbReference type="InterPro" id="IPR013708">
    <property type="entry name" value="Shikimate_DH-bd_N"/>
</dbReference>
<evidence type="ECO:0000256" key="5">
    <source>
        <dbReference type="ARBA" id="ARBA00023002"/>
    </source>
</evidence>
<evidence type="ECO:0000256" key="4">
    <source>
        <dbReference type="ARBA" id="ARBA00022857"/>
    </source>
</evidence>
<keyword evidence="12" id="KW-1185">Reference proteome</keyword>
<keyword evidence="5 8" id="KW-0560">Oxidoreductase</keyword>
<sequence>MVLSFRDFKNSAITEKRIYAVVGHPISHSLSPIMHQTALDYYEIDAEYVAIDLPLNQLREFIPWCNHDNFLGCNITIPHKEAFNEIVDEIDPFARDVGVINTLVKRDYKLIGYNTDVYGFLKPLEPYIDDIEHSRAIIFGTGGASKAVKIALESEDFEELIFVSRRPNQRKIESDISEIRVLDYNQWQSFAEEADLFINTTPVGMYPNSEKTFLREGEVELFEGKICYDLIYNPLETIFLKQASEFGAVTINGLDMLIHQGSKSFELWTGHTFPVEKIRNKLMNHLQSDQ</sequence>
<feature type="binding site" evidence="8">
    <location>
        <position position="230"/>
    </location>
    <ligand>
        <name>NADP(+)</name>
        <dbReference type="ChEBI" id="CHEBI:58349"/>
    </ligand>
</feature>
<dbReference type="Gene3D" id="3.40.50.10860">
    <property type="entry name" value="Leucine Dehydrogenase, chain A, domain 1"/>
    <property type="match status" value="1"/>
</dbReference>
<accession>A0ABS9KG13</accession>
<comment type="catalytic activity">
    <reaction evidence="7 8">
        <text>shikimate + NADP(+) = 3-dehydroshikimate + NADPH + H(+)</text>
        <dbReference type="Rhea" id="RHEA:17737"/>
        <dbReference type="ChEBI" id="CHEBI:15378"/>
        <dbReference type="ChEBI" id="CHEBI:16630"/>
        <dbReference type="ChEBI" id="CHEBI:36208"/>
        <dbReference type="ChEBI" id="CHEBI:57783"/>
        <dbReference type="ChEBI" id="CHEBI:58349"/>
        <dbReference type="EC" id="1.1.1.25"/>
    </reaction>
</comment>
<feature type="domain" description="Shikimate dehydrogenase substrate binding N-terminal" evidence="9">
    <location>
        <begin position="21"/>
        <end position="103"/>
    </location>
</feature>
<evidence type="ECO:0000256" key="3">
    <source>
        <dbReference type="ARBA" id="ARBA00022605"/>
    </source>
</evidence>
<dbReference type="EC" id="1.1.1.25" evidence="2 8"/>
<dbReference type="EMBL" id="JAKLWS010000021">
    <property type="protein sequence ID" value="MCG2589782.1"/>
    <property type="molecule type" value="Genomic_DNA"/>
</dbReference>
<dbReference type="Gene3D" id="3.40.50.720">
    <property type="entry name" value="NAD(P)-binding Rossmann-like Domain"/>
    <property type="match status" value="1"/>
</dbReference>
<dbReference type="InterPro" id="IPR041121">
    <property type="entry name" value="SDH_C"/>
</dbReference>
<feature type="binding site" evidence="8">
    <location>
        <position position="101"/>
    </location>
    <ligand>
        <name>shikimate</name>
        <dbReference type="ChEBI" id="CHEBI:36208"/>
    </ligand>
</feature>
<proteinExistence type="inferred from homology"/>
<feature type="binding site" evidence="8">
    <location>
        <position position="116"/>
    </location>
    <ligand>
        <name>shikimate</name>
        <dbReference type="ChEBI" id="CHEBI:36208"/>
    </ligand>
</feature>
<feature type="binding site" evidence="8">
    <location>
        <position position="232"/>
    </location>
    <ligand>
        <name>shikimate</name>
        <dbReference type="ChEBI" id="CHEBI:36208"/>
    </ligand>
</feature>
<dbReference type="InterPro" id="IPR011342">
    <property type="entry name" value="Shikimate_DH"/>
</dbReference>
<dbReference type="InterPro" id="IPR036291">
    <property type="entry name" value="NAD(P)-bd_dom_sf"/>
</dbReference>
<dbReference type="PANTHER" id="PTHR21089:SF1">
    <property type="entry name" value="BIFUNCTIONAL 3-DEHYDROQUINATE DEHYDRATASE_SHIKIMATE DEHYDROGENASE, CHLOROPLASTIC"/>
    <property type="match status" value="1"/>
</dbReference>
<dbReference type="Pfam" id="PF08501">
    <property type="entry name" value="Shikimate_dh_N"/>
    <property type="match status" value="1"/>
</dbReference>
<dbReference type="SUPFAM" id="SSF51735">
    <property type="entry name" value="NAD(P)-binding Rossmann-fold domains"/>
    <property type="match status" value="1"/>
</dbReference>
<evidence type="ECO:0000256" key="2">
    <source>
        <dbReference type="ARBA" id="ARBA00012962"/>
    </source>
</evidence>
<feature type="binding site" evidence="8">
    <location>
        <position position="260"/>
    </location>
    <ligand>
        <name>shikimate</name>
        <dbReference type="ChEBI" id="CHEBI:36208"/>
    </ligand>
</feature>
<dbReference type="HAMAP" id="MF_00222">
    <property type="entry name" value="Shikimate_DH_AroE"/>
    <property type="match status" value="1"/>
</dbReference>
<dbReference type="RefSeq" id="WP_237855141.1">
    <property type="nucleotide sequence ID" value="NZ_JAKLWS010000021.1"/>
</dbReference>
<name>A0ABS9KG13_9BACT</name>
<keyword evidence="6 8" id="KW-0057">Aromatic amino acid biosynthesis</keyword>
<evidence type="ECO:0000313" key="11">
    <source>
        <dbReference type="EMBL" id="MCG2589782.1"/>
    </source>
</evidence>
<comment type="similarity">
    <text evidence="8">Belongs to the shikimate dehydrogenase family.</text>
</comment>
<feature type="binding site" evidence="8">
    <location>
        <begin position="29"/>
        <end position="31"/>
    </location>
    <ligand>
        <name>shikimate</name>
        <dbReference type="ChEBI" id="CHEBI:36208"/>
    </ligand>
</feature>
<evidence type="ECO:0000256" key="7">
    <source>
        <dbReference type="ARBA" id="ARBA00049442"/>
    </source>
</evidence>
<comment type="caution">
    <text evidence="8">Lacks conserved residue(s) required for the propagation of feature annotation.</text>
</comment>
<dbReference type="Proteomes" id="UP001165366">
    <property type="component" value="Unassembled WGS sequence"/>
</dbReference>
<feature type="binding site" evidence="8">
    <location>
        <position position="253"/>
    </location>
    <ligand>
        <name>NADP(+)</name>
        <dbReference type="ChEBI" id="CHEBI:58349"/>
    </ligand>
</feature>
<comment type="function">
    <text evidence="8">Involved in the biosynthesis of the chorismate, which leads to the biosynthesis of aromatic amino acids. Catalyzes the reversible NADPH linked reduction of 3-dehydroshikimate (DHSA) to yield shikimate (SA).</text>
</comment>
<dbReference type="GO" id="GO:0004764">
    <property type="term" value="F:shikimate 3-dehydrogenase (NADP+) activity"/>
    <property type="evidence" value="ECO:0007669"/>
    <property type="project" value="UniProtKB-EC"/>
</dbReference>
<comment type="caution">
    <text evidence="11">The sequence shown here is derived from an EMBL/GenBank/DDBJ whole genome shotgun (WGS) entry which is preliminary data.</text>
</comment>
<gene>
    <name evidence="8 11" type="primary">aroE</name>
    <name evidence="11" type="ORF">L6773_14470</name>
</gene>
<dbReference type="CDD" id="cd01065">
    <property type="entry name" value="NAD_bind_Shikimate_DH"/>
    <property type="match status" value="1"/>
</dbReference>
<feature type="active site" description="Proton acceptor" evidence="8">
    <location>
        <position position="80"/>
    </location>
</feature>
<dbReference type="PANTHER" id="PTHR21089">
    <property type="entry name" value="SHIKIMATE DEHYDROGENASE"/>
    <property type="match status" value="1"/>
</dbReference>
<evidence type="ECO:0000256" key="8">
    <source>
        <dbReference type="HAMAP-Rule" id="MF_00222"/>
    </source>
</evidence>
<dbReference type="InterPro" id="IPR022893">
    <property type="entry name" value="Shikimate_DH_fam"/>
</dbReference>
<dbReference type="NCBIfam" id="TIGR00507">
    <property type="entry name" value="aroE"/>
    <property type="match status" value="1"/>
</dbReference>
<comment type="subunit">
    <text evidence="8">Homodimer.</text>
</comment>
<feature type="binding site" evidence="8">
    <location>
        <position position="76"/>
    </location>
    <ligand>
        <name>shikimate</name>
        <dbReference type="ChEBI" id="CHEBI:36208"/>
    </ligand>
</feature>